<organism evidence="1 2">
    <name type="scientific">Actinoallomurus acaciae</name>
    <dbReference type="NCBI Taxonomy" id="502577"/>
    <lineage>
        <taxon>Bacteria</taxon>
        <taxon>Bacillati</taxon>
        <taxon>Actinomycetota</taxon>
        <taxon>Actinomycetes</taxon>
        <taxon>Streptosporangiales</taxon>
        <taxon>Thermomonosporaceae</taxon>
        <taxon>Actinoallomurus</taxon>
    </lineage>
</organism>
<dbReference type="Proteomes" id="UP001589627">
    <property type="component" value="Unassembled WGS sequence"/>
</dbReference>
<evidence type="ECO:0000313" key="2">
    <source>
        <dbReference type="Proteomes" id="UP001589627"/>
    </source>
</evidence>
<protein>
    <recommendedName>
        <fullName evidence="3">Nucleoside 2-deoxyribosyltransferase</fullName>
    </recommendedName>
</protein>
<keyword evidence="2" id="KW-1185">Reference proteome</keyword>
<sequence length="329" mass="35824">MSQDYLTVQVRQAGALSHPTDLLALKYAQESHGVDLDAARQLDVARHRLPGEGEHLLVEGPGVAAGAVLFLGVPPLDRFAYREIREFGRRVLAIAAAVRPRSRDISLTLHGPGYGLDESEAFESELGGIFQAVSEGAFPAGLRTVTFVEANARRAERMLAMLEDVPRIPLPRPGLSGSAITVAGDGHGRLRSAGYDADTKEHAFIAMPFADSFDDLFHYGIVPPVRGAGLICERLDELSFTGDVVQRLKERIDAARIVVADLTNANPNVYLEVGYAWGRDIPTVLICDQNTPLTFDVHGQRCLIYRSIRDLEHKLTREIGNLLTGAGPL</sequence>
<comment type="caution">
    <text evidence="1">The sequence shown here is derived from an EMBL/GenBank/DDBJ whole genome shotgun (WGS) entry which is preliminary data.</text>
</comment>
<proteinExistence type="predicted"/>
<gene>
    <name evidence="1" type="ORF">ACFFNX_03695</name>
</gene>
<evidence type="ECO:0000313" key="1">
    <source>
        <dbReference type="EMBL" id="MFB9831287.1"/>
    </source>
</evidence>
<dbReference type="RefSeq" id="WP_378195070.1">
    <property type="nucleotide sequence ID" value="NZ_JBHLZP010000014.1"/>
</dbReference>
<dbReference type="Gene3D" id="3.40.50.450">
    <property type="match status" value="1"/>
</dbReference>
<name>A0ABV5YAZ9_9ACTN</name>
<evidence type="ECO:0008006" key="3">
    <source>
        <dbReference type="Google" id="ProtNLM"/>
    </source>
</evidence>
<dbReference type="EMBL" id="JBHLZP010000014">
    <property type="protein sequence ID" value="MFB9831287.1"/>
    <property type="molecule type" value="Genomic_DNA"/>
</dbReference>
<reference evidence="1 2" key="1">
    <citation type="submission" date="2024-09" db="EMBL/GenBank/DDBJ databases">
        <authorList>
            <person name="Sun Q."/>
            <person name="Mori K."/>
        </authorList>
    </citation>
    <scope>NUCLEOTIDE SEQUENCE [LARGE SCALE GENOMIC DNA]</scope>
    <source>
        <strain evidence="1 2">TBRC 0563</strain>
    </source>
</reference>
<accession>A0ABV5YAZ9</accession>